<dbReference type="STRING" id="61622.ENSRROP00000010387"/>
<sequence>MGKQKKTRKYATMKCMLRVRDQRLKEKDRLKPKKKEKKDPSTLKEREVPQHPSCLFFQCNTQLGPPYYILIDINFINFSLKAKLDLVQSTMDCLYAKCIPCITDCVMAEVEKLGQKIAKDPRFELCTHKGTYANDRLVQRVAQHNSYHVHFNSRYNIEWLPDDYGAPPF</sequence>
<name>A0A2K6P1I8_RHIRO</name>
<dbReference type="SUPFAM" id="SSF88723">
    <property type="entry name" value="PIN domain-like"/>
    <property type="match status" value="1"/>
</dbReference>
<dbReference type="Ensembl" id="ENSRROT00000034485.1">
    <property type="protein sequence ID" value="ENSRROP00000010387.1"/>
    <property type="gene ID" value="ENSRROG00000029597.1"/>
</dbReference>
<dbReference type="InterPro" id="IPR029060">
    <property type="entry name" value="PIN-like_dom_sf"/>
</dbReference>
<reference evidence="6" key="1">
    <citation type="submission" date="2025-08" db="UniProtKB">
        <authorList>
            <consortium name="Ensembl"/>
        </authorList>
    </citation>
    <scope>IDENTIFICATION</scope>
</reference>
<dbReference type="FunFam" id="3.40.50.1010:FF:000080">
    <property type="entry name" value="rRNA processing Fcf1 Family Protein"/>
    <property type="match status" value="1"/>
</dbReference>
<dbReference type="AlphaFoldDB" id="A0A2K6P1I8"/>
<organism evidence="6 7">
    <name type="scientific">Rhinopithecus roxellana</name>
    <name type="common">Golden snub-nosed monkey</name>
    <name type="synonym">Pygathrix roxellana</name>
    <dbReference type="NCBI Taxonomy" id="61622"/>
    <lineage>
        <taxon>Eukaryota</taxon>
        <taxon>Metazoa</taxon>
        <taxon>Chordata</taxon>
        <taxon>Craniata</taxon>
        <taxon>Vertebrata</taxon>
        <taxon>Euteleostomi</taxon>
        <taxon>Mammalia</taxon>
        <taxon>Eutheria</taxon>
        <taxon>Euarchontoglires</taxon>
        <taxon>Primates</taxon>
        <taxon>Haplorrhini</taxon>
        <taxon>Catarrhini</taxon>
        <taxon>Cercopithecidae</taxon>
        <taxon>Colobinae</taxon>
        <taxon>Rhinopithecus</taxon>
    </lineage>
</organism>
<evidence type="ECO:0000313" key="7">
    <source>
        <dbReference type="Proteomes" id="UP000233200"/>
    </source>
</evidence>
<dbReference type="Gene3D" id="3.40.50.1010">
    <property type="entry name" value="5'-nuclease"/>
    <property type="match status" value="1"/>
</dbReference>
<protein>
    <recommendedName>
        <fullName evidence="8">PIN domain-containing protein</fullName>
    </recommendedName>
</protein>
<dbReference type="PANTHER" id="PTHR12416">
    <property type="entry name" value="RRNA-PROCESSING PROTEIN UTP23 HOMOLOG"/>
    <property type="match status" value="1"/>
</dbReference>
<evidence type="ECO:0000256" key="2">
    <source>
        <dbReference type="ARBA" id="ARBA00022517"/>
    </source>
</evidence>
<dbReference type="GO" id="GO:0032040">
    <property type="term" value="C:small-subunit processome"/>
    <property type="evidence" value="ECO:0007669"/>
    <property type="project" value="InterPro"/>
</dbReference>
<comment type="subcellular location">
    <subcellularLocation>
        <location evidence="1">Nucleus</location>
        <location evidence="1">Nucleolus</location>
    </subcellularLocation>
</comment>
<keyword evidence="3" id="KW-0698">rRNA processing</keyword>
<dbReference type="InterPro" id="IPR006984">
    <property type="entry name" value="Fcf1/UTP23"/>
</dbReference>
<evidence type="ECO:0000256" key="3">
    <source>
        <dbReference type="ARBA" id="ARBA00022552"/>
    </source>
</evidence>
<dbReference type="OMA" id="EREMPQH"/>
<evidence type="ECO:0008006" key="8">
    <source>
        <dbReference type="Google" id="ProtNLM"/>
    </source>
</evidence>
<feature type="region of interest" description="Disordered" evidence="5">
    <location>
        <begin position="23"/>
        <end position="46"/>
    </location>
</feature>
<reference evidence="6" key="2">
    <citation type="submission" date="2025-09" db="UniProtKB">
        <authorList>
            <consortium name="Ensembl"/>
        </authorList>
    </citation>
    <scope>IDENTIFICATION</scope>
</reference>
<feature type="compositionally biased region" description="Basic and acidic residues" evidence="5">
    <location>
        <begin position="37"/>
        <end position="46"/>
    </location>
</feature>
<dbReference type="Proteomes" id="UP000233200">
    <property type="component" value="Unplaced"/>
</dbReference>
<keyword evidence="7" id="KW-1185">Reference proteome</keyword>
<keyword evidence="2" id="KW-0690">Ribosome biogenesis</keyword>
<keyword evidence="4" id="KW-0539">Nucleus</keyword>
<evidence type="ECO:0000313" key="6">
    <source>
        <dbReference type="Ensembl" id="ENSRROP00000010387.1"/>
    </source>
</evidence>
<dbReference type="GeneTree" id="ENSGT00940000153117"/>
<dbReference type="Pfam" id="PF04900">
    <property type="entry name" value="Fcf1"/>
    <property type="match status" value="1"/>
</dbReference>
<dbReference type="GO" id="GO:0006364">
    <property type="term" value="P:rRNA processing"/>
    <property type="evidence" value="ECO:0007669"/>
    <property type="project" value="UniProtKB-KW"/>
</dbReference>
<evidence type="ECO:0000256" key="5">
    <source>
        <dbReference type="SAM" id="MobiDB-lite"/>
    </source>
</evidence>
<evidence type="ECO:0000256" key="4">
    <source>
        <dbReference type="ARBA" id="ARBA00023242"/>
    </source>
</evidence>
<proteinExistence type="predicted"/>
<accession>A0A2K6P1I8</accession>
<evidence type="ECO:0000256" key="1">
    <source>
        <dbReference type="ARBA" id="ARBA00004604"/>
    </source>
</evidence>